<accession>A0A538U792</accession>
<keyword evidence="1" id="KW-1133">Transmembrane helix</keyword>
<feature type="transmembrane region" description="Helical" evidence="1">
    <location>
        <begin position="168"/>
        <end position="190"/>
    </location>
</feature>
<feature type="transmembrane region" description="Helical" evidence="1">
    <location>
        <begin position="12"/>
        <end position="31"/>
    </location>
</feature>
<gene>
    <name evidence="2" type="ORF">E6K80_04600</name>
</gene>
<keyword evidence="1" id="KW-0812">Transmembrane</keyword>
<feature type="transmembrane region" description="Helical" evidence="1">
    <location>
        <begin position="196"/>
        <end position="218"/>
    </location>
</feature>
<name>A0A538U792_UNCEI</name>
<evidence type="ECO:0000313" key="3">
    <source>
        <dbReference type="Proteomes" id="UP000319836"/>
    </source>
</evidence>
<organism evidence="2 3">
    <name type="scientific">Eiseniibacteriota bacterium</name>
    <dbReference type="NCBI Taxonomy" id="2212470"/>
    <lineage>
        <taxon>Bacteria</taxon>
        <taxon>Candidatus Eiseniibacteriota</taxon>
    </lineage>
</organism>
<proteinExistence type="predicted"/>
<feature type="transmembrane region" description="Helical" evidence="1">
    <location>
        <begin position="51"/>
        <end position="75"/>
    </location>
</feature>
<feature type="transmembrane region" description="Helical" evidence="1">
    <location>
        <begin position="96"/>
        <end position="115"/>
    </location>
</feature>
<evidence type="ECO:0000256" key="1">
    <source>
        <dbReference type="SAM" id="Phobius"/>
    </source>
</evidence>
<dbReference type="Proteomes" id="UP000319836">
    <property type="component" value="Unassembled WGS sequence"/>
</dbReference>
<dbReference type="EMBL" id="VBPA01000103">
    <property type="protein sequence ID" value="TMQ71770.1"/>
    <property type="molecule type" value="Genomic_DNA"/>
</dbReference>
<dbReference type="Pfam" id="PF14329">
    <property type="entry name" value="DUF4386"/>
    <property type="match status" value="1"/>
</dbReference>
<sequence>MTQRTNARLAGSCFLLYIATGVASLVVFGRATRGGDAAAQLLSIVQHETEVRLAVLLTLLSFFWAVALGVTLYALTRDEDRDLATIAMACRVGEGVLGAAGAARLLGLVPIAHAATDTAHRADAAAARAFGALLFAQGGVGVPVTATCFAVGSAIFAWLFLRARTIPVSLAWLGVIASILLVAALPLQIAGIVGPAIANVVWALMALFEVTLALWLIFKGVNPPLHAEGVRSRAVRT</sequence>
<reference evidence="2 3" key="1">
    <citation type="journal article" date="2019" name="Nat. Microbiol.">
        <title>Mediterranean grassland soil C-N compound turnover is dependent on rainfall and depth, and is mediated by genomically divergent microorganisms.</title>
        <authorList>
            <person name="Diamond S."/>
            <person name="Andeer P.F."/>
            <person name="Li Z."/>
            <person name="Crits-Christoph A."/>
            <person name="Burstein D."/>
            <person name="Anantharaman K."/>
            <person name="Lane K.R."/>
            <person name="Thomas B.C."/>
            <person name="Pan C."/>
            <person name="Northen T.R."/>
            <person name="Banfield J.F."/>
        </authorList>
    </citation>
    <scope>NUCLEOTIDE SEQUENCE [LARGE SCALE GENOMIC DNA]</scope>
    <source>
        <strain evidence="2">WS_10</strain>
    </source>
</reference>
<comment type="caution">
    <text evidence="2">The sequence shown here is derived from an EMBL/GenBank/DDBJ whole genome shotgun (WGS) entry which is preliminary data.</text>
</comment>
<protein>
    <submittedName>
        <fullName evidence="2">DUF4386 domain-containing protein</fullName>
    </submittedName>
</protein>
<dbReference type="AlphaFoldDB" id="A0A538U792"/>
<evidence type="ECO:0000313" key="2">
    <source>
        <dbReference type="EMBL" id="TMQ71770.1"/>
    </source>
</evidence>
<feature type="transmembrane region" description="Helical" evidence="1">
    <location>
        <begin position="135"/>
        <end position="161"/>
    </location>
</feature>
<keyword evidence="1" id="KW-0472">Membrane</keyword>
<dbReference type="InterPro" id="IPR025495">
    <property type="entry name" value="DUF4386"/>
</dbReference>